<feature type="transmembrane region" description="Helical" evidence="7">
    <location>
        <begin position="99"/>
        <end position="125"/>
    </location>
</feature>
<dbReference type="InterPro" id="IPR002528">
    <property type="entry name" value="MATE_fam"/>
</dbReference>
<dbReference type="Pfam" id="PF01554">
    <property type="entry name" value="MatE"/>
    <property type="match status" value="2"/>
</dbReference>
<dbReference type="InterPro" id="IPR048279">
    <property type="entry name" value="MdtK-like"/>
</dbReference>
<dbReference type="Proteomes" id="UP000533637">
    <property type="component" value="Unassembled WGS sequence"/>
</dbReference>
<keyword evidence="4 7" id="KW-0812">Transmembrane</keyword>
<feature type="transmembrane region" description="Helical" evidence="7">
    <location>
        <begin position="368"/>
        <end position="388"/>
    </location>
</feature>
<feature type="transmembrane region" description="Helical" evidence="7">
    <location>
        <begin position="276"/>
        <end position="296"/>
    </location>
</feature>
<evidence type="ECO:0000256" key="6">
    <source>
        <dbReference type="ARBA" id="ARBA00023136"/>
    </source>
</evidence>
<proteinExistence type="predicted"/>
<keyword evidence="3" id="KW-1003">Cell membrane</keyword>
<comment type="subcellular location">
    <subcellularLocation>
        <location evidence="1">Cell membrane</location>
        <topology evidence="1">Multi-pass membrane protein</topology>
    </subcellularLocation>
</comment>
<dbReference type="PANTHER" id="PTHR43823:SF3">
    <property type="entry name" value="MULTIDRUG EXPORT PROTEIN MEPA"/>
    <property type="match status" value="1"/>
</dbReference>
<sequence length="462" mass="51050">MQRDSLDFRRMDVGKLFTRLLFPTILGMAASALFTVVDGIFVGNGIGSDAMAAVNISAPIFMFIAGLGLMFGMGGGILTSINLSQGKYKVANINLTQSVIALIVVSLIITLLLTLFPGQIATIFGSDEYLKDMVVEYLFWFSISLPFTVLVVALPFFTRLANPKISMWAMLAATIVNIVLDYLFIFVFKWGLFGAAIATDIGEFVGAAIMLIYLFGRSRLVTVKFVWLKMSVKSLLLTLRNVGYMIKLGFSVFISEITLSVMIIAGNYVFMDHLGANGVAAYSVICYLFPIIFMVFNATVQSAQPIISYNYGCGQMKRSDNALRLSMTFTLIFALVITALFACFSRSIVSLFIPDTVSDAWKYAVTGLPLFATDYLFFGINIIMIGYYTSIERLRRAISLTILRGILPVVFFFTLPLLMEVKGIWLAVAAGDIATTLVIVCLLIMDKVRDNGNIYRRNLQTV</sequence>
<evidence type="ECO:0000313" key="8">
    <source>
        <dbReference type="EMBL" id="MBB4624523.1"/>
    </source>
</evidence>
<dbReference type="InterPro" id="IPR051327">
    <property type="entry name" value="MATE_MepA_subfamily"/>
</dbReference>
<feature type="transmembrane region" description="Helical" evidence="7">
    <location>
        <begin position="169"/>
        <end position="192"/>
    </location>
</feature>
<evidence type="ECO:0000256" key="3">
    <source>
        <dbReference type="ARBA" id="ARBA00022475"/>
    </source>
</evidence>
<reference evidence="8 9" key="1">
    <citation type="submission" date="2020-08" db="EMBL/GenBank/DDBJ databases">
        <title>Genomic Encyclopedia of Type Strains, Phase IV (KMG-IV): sequencing the most valuable type-strain genomes for metagenomic binning, comparative biology and taxonomic classification.</title>
        <authorList>
            <person name="Goeker M."/>
        </authorList>
    </citation>
    <scope>NUCLEOTIDE SEQUENCE [LARGE SCALE GENOMIC DNA]</scope>
    <source>
        <strain evidence="8 9">DSM 102983</strain>
    </source>
</reference>
<dbReference type="PIRSF" id="PIRSF006603">
    <property type="entry name" value="DinF"/>
    <property type="match status" value="1"/>
</dbReference>
<organism evidence="8 9">
    <name type="scientific">Parabacteroides faecis</name>
    <dbReference type="NCBI Taxonomy" id="1217282"/>
    <lineage>
        <taxon>Bacteria</taxon>
        <taxon>Pseudomonadati</taxon>
        <taxon>Bacteroidota</taxon>
        <taxon>Bacteroidia</taxon>
        <taxon>Bacteroidales</taxon>
        <taxon>Tannerellaceae</taxon>
        <taxon>Parabacteroides</taxon>
    </lineage>
</organism>
<evidence type="ECO:0000256" key="1">
    <source>
        <dbReference type="ARBA" id="ARBA00004651"/>
    </source>
</evidence>
<comment type="caution">
    <text evidence="8">The sequence shown here is derived from an EMBL/GenBank/DDBJ whole genome shotgun (WGS) entry which is preliminary data.</text>
</comment>
<gene>
    <name evidence="8" type="ORF">GGQ57_004454</name>
</gene>
<feature type="transmembrane region" description="Helical" evidence="7">
    <location>
        <begin position="400"/>
        <end position="418"/>
    </location>
</feature>
<evidence type="ECO:0000256" key="2">
    <source>
        <dbReference type="ARBA" id="ARBA00022448"/>
    </source>
</evidence>
<evidence type="ECO:0000256" key="5">
    <source>
        <dbReference type="ARBA" id="ARBA00022989"/>
    </source>
</evidence>
<dbReference type="PANTHER" id="PTHR43823">
    <property type="entry name" value="SPORULATION PROTEIN YKVU"/>
    <property type="match status" value="1"/>
</dbReference>
<evidence type="ECO:0000313" key="9">
    <source>
        <dbReference type="Proteomes" id="UP000533637"/>
    </source>
</evidence>
<feature type="transmembrane region" description="Helical" evidence="7">
    <location>
        <begin position="248"/>
        <end position="270"/>
    </location>
</feature>
<feature type="transmembrane region" description="Helical" evidence="7">
    <location>
        <begin position="325"/>
        <end position="348"/>
    </location>
</feature>
<keyword evidence="6 7" id="KW-0472">Membrane</keyword>
<protein>
    <submittedName>
        <fullName evidence="8">MATE family efflux protein</fullName>
    </submittedName>
</protein>
<feature type="transmembrane region" description="Helical" evidence="7">
    <location>
        <begin position="20"/>
        <end position="44"/>
    </location>
</feature>
<feature type="transmembrane region" description="Helical" evidence="7">
    <location>
        <begin position="56"/>
        <end position="78"/>
    </location>
</feature>
<accession>A0ABR6KUR7</accession>
<evidence type="ECO:0000256" key="7">
    <source>
        <dbReference type="SAM" id="Phobius"/>
    </source>
</evidence>
<name>A0ABR6KUR7_9BACT</name>
<evidence type="ECO:0000256" key="4">
    <source>
        <dbReference type="ARBA" id="ARBA00022692"/>
    </source>
</evidence>
<keyword evidence="2" id="KW-0813">Transport</keyword>
<dbReference type="RefSeq" id="WP_183672146.1">
    <property type="nucleotide sequence ID" value="NZ_BMPB01000009.1"/>
</dbReference>
<feature type="transmembrane region" description="Helical" evidence="7">
    <location>
        <begin position="137"/>
        <end position="157"/>
    </location>
</feature>
<keyword evidence="5 7" id="KW-1133">Transmembrane helix</keyword>
<feature type="transmembrane region" description="Helical" evidence="7">
    <location>
        <begin position="424"/>
        <end position="445"/>
    </location>
</feature>
<keyword evidence="9" id="KW-1185">Reference proteome</keyword>
<dbReference type="EMBL" id="JACHOC010000010">
    <property type="protein sequence ID" value="MBB4624523.1"/>
    <property type="molecule type" value="Genomic_DNA"/>
</dbReference>